<keyword evidence="6 8" id="KW-0472">Membrane</keyword>
<dbReference type="OrthoDB" id="7679563at2"/>
<name>A0A5R9J8Q0_9PROT</name>
<feature type="transmembrane region" description="Helical" evidence="8">
    <location>
        <begin position="311"/>
        <end position="340"/>
    </location>
</feature>
<evidence type="ECO:0000256" key="2">
    <source>
        <dbReference type="ARBA" id="ARBA00022475"/>
    </source>
</evidence>
<dbReference type="Proteomes" id="UP000305654">
    <property type="component" value="Unassembled WGS sequence"/>
</dbReference>
<gene>
    <name evidence="9" type="ORF">FE263_12465</name>
</gene>
<comment type="caution">
    <text evidence="9">The sequence shown here is derived from an EMBL/GenBank/DDBJ whole genome shotgun (WGS) entry which is preliminary data.</text>
</comment>
<proteinExistence type="inferred from homology"/>
<keyword evidence="2" id="KW-1003">Cell membrane</keyword>
<evidence type="ECO:0000256" key="1">
    <source>
        <dbReference type="ARBA" id="ARBA00004651"/>
    </source>
</evidence>
<evidence type="ECO:0000313" key="10">
    <source>
        <dbReference type="Proteomes" id="UP000305654"/>
    </source>
</evidence>
<dbReference type="Pfam" id="PF09594">
    <property type="entry name" value="GT87"/>
    <property type="match status" value="1"/>
</dbReference>
<organism evidence="9 10">
    <name type="scientific">Lichenicoccus roseus</name>
    <dbReference type="NCBI Taxonomy" id="2683649"/>
    <lineage>
        <taxon>Bacteria</taxon>
        <taxon>Pseudomonadati</taxon>
        <taxon>Pseudomonadota</taxon>
        <taxon>Alphaproteobacteria</taxon>
        <taxon>Acetobacterales</taxon>
        <taxon>Acetobacteraceae</taxon>
        <taxon>Lichenicoccus</taxon>
    </lineage>
</organism>
<comment type="similarity">
    <text evidence="7">Belongs to the glycosyltransferase 87 family.</text>
</comment>
<keyword evidence="3" id="KW-0808">Transferase</keyword>
<comment type="subcellular location">
    <subcellularLocation>
        <location evidence="1">Cell membrane</location>
        <topology evidence="1">Multi-pass membrane protein</topology>
    </subcellularLocation>
</comment>
<dbReference type="GO" id="GO:0016758">
    <property type="term" value="F:hexosyltransferase activity"/>
    <property type="evidence" value="ECO:0007669"/>
    <property type="project" value="InterPro"/>
</dbReference>
<evidence type="ECO:0000313" key="9">
    <source>
        <dbReference type="EMBL" id="TLU71951.1"/>
    </source>
</evidence>
<evidence type="ECO:0000256" key="7">
    <source>
        <dbReference type="ARBA" id="ARBA00024033"/>
    </source>
</evidence>
<feature type="transmembrane region" description="Helical" evidence="8">
    <location>
        <begin position="215"/>
        <end position="236"/>
    </location>
</feature>
<dbReference type="GO" id="GO:0005886">
    <property type="term" value="C:plasma membrane"/>
    <property type="evidence" value="ECO:0007669"/>
    <property type="project" value="UniProtKB-SubCell"/>
</dbReference>
<dbReference type="InterPro" id="IPR018584">
    <property type="entry name" value="GT87"/>
</dbReference>
<evidence type="ECO:0000256" key="6">
    <source>
        <dbReference type="ARBA" id="ARBA00023136"/>
    </source>
</evidence>
<reference evidence="9 10" key="1">
    <citation type="submission" date="2019-05" db="EMBL/GenBank/DDBJ databases">
        <authorList>
            <person name="Pankratov T."/>
            <person name="Grouzdev D."/>
        </authorList>
    </citation>
    <scope>NUCLEOTIDE SEQUENCE [LARGE SCALE GENOMIC DNA]</scope>
    <source>
        <strain evidence="9 10">KEBCLARHB70R</strain>
    </source>
</reference>
<sequence length="412" mass="43483">MKTDDRMTVPPLPGADLHTSSIVYLPMLCLGLLGFGLGLIFYRNAPGSDLMVFHTAGRLAELGDYATLADGSRFTELLVKTHQAWLRVPPGLHPWVYPPTMLPFAMMIGAFPFGFIYPVMIAASLIVLLSCMARCWPTGSARDLAILLVVLSPGTGWCIGAGQVSFIAASIILAGLAVLRRRGLAAGLVLSLLTLKPQFALLVPVALVCGGNRRACIGFTLGAAALLALSVAMLGADPWLSWIHFISGTDAHFAAWQETGRYSGQSMDAHLLVLGFSSRIAGVGQLIASLAAAGIVGWSFATILDTRRRMIVFMVAATLGAPHISNYDAVLSALAAALVLTSPRQVRGPGITIVAILVWSSALVNPPFVMKALGIPALAILSAATPPLLFLFAIMTIIARSELPATIGYDRA</sequence>
<feature type="transmembrane region" description="Helical" evidence="8">
    <location>
        <begin position="21"/>
        <end position="42"/>
    </location>
</feature>
<feature type="transmembrane region" description="Helical" evidence="8">
    <location>
        <begin position="145"/>
        <end position="178"/>
    </location>
</feature>
<feature type="transmembrane region" description="Helical" evidence="8">
    <location>
        <begin position="104"/>
        <end position="133"/>
    </location>
</feature>
<feature type="transmembrane region" description="Helical" evidence="8">
    <location>
        <begin position="184"/>
        <end position="208"/>
    </location>
</feature>
<accession>A0A5R9J8Q0</accession>
<keyword evidence="4 8" id="KW-0812">Transmembrane</keyword>
<evidence type="ECO:0000256" key="8">
    <source>
        <dbReference type="SAM" id="Phobius"/>
    </source>
</evidence>
<feature type="transmembrane region" description="Helical" evidence="8">
    <location>
        <begin position="280"/>
        <end position="304"/>
    </location>
</feature>
<evidence type="ECO:0000256" key="5">
    <source>
        <dbReference type="ARBA" id="ARBA00022989"/>
    </source>
</evidence>
<keyword evidence="10" id="KW-1185">Reference proteome</keyword>
<keyword evidence="5 8" id="KW-1133">Transmembrane helix</keyword>
<evidence type="ECO:0000256" key="3">
    <source>
        <dbReference type="ARBA" id="ARBA00022679"/>
    </source>
</evidence>
<feature type="transmembrane region" description="Helical" evidence="8">
    <location>
        <begin position="346"/>
        <end position="365"/>
    </location>
</feature>
<protein>
    <submittedName>
        <fullName evidence="9">DUF2029 domain-containing protein</fullName>
    </submittedName>
</protein>
<evidence type="ECO:0000256" key="4">
    <source>
        <dbReference type="ARBA" id="ARBA00022692"/>
    </source>
</evidence>
<feature type="transmembrane region" description="Helical" evidence="8">
    <location>
        <begin position="377"/>
        <end position="399"/>
    </location>
</feature>
<dbReference type="AlphaFoldDB" id="A0A5R9J8Q0"/>
<dbReference type="EMBL" id="VCDI01000004">
    <property type="protein sequence ID" value="TLU71951.1"/>
    <property type="molecule type" value="Genomic_DNA"/>
</dbReference>